<dbReference type="InterPro" id="IPR039399">
    <property type="entry name" value="Deltex_C_sf"/>
</dbReference>
<evidence type="ECO:0000313" key="9">
    <source>
        <dbReference type="Proteomes" id="UP000824782"/>
    </source>
</evidence>
<dbReference type="Proteomes" id="UP000824782">
    <property type="component" value="Unassembled WGS sequence"/>
</dbReference>
<evidence type="ECO:0000256" key="6">
    <source>
        <dbReference type="SAM" id="MobiDB-lite"/>
    </source>
</evidence>
<feature type="domain" description="Deltex C-terminal" evidence="7">
    <location>
        <begin position="956"/>
        <end position="1079"/>
    </location>
</feature>
<feature type="region of interest" description="Disordered" evidence="6">
    <location>
        <begin position="164"/>
        <end position="191"/>
    </location>
</feature>
<accession>A0AAV7AXE8</accession>
<dbReference type="Pfam" id="PF23085">
    <property type="entry name" value="RRM_PARP14_3"/>
    <property type="match status" value="1"/>
</dbReference>
<keyword evidence="5" id="KW-0479">Metal-binding</keyword>
<evidence type="ECO:0000313" key="8">
    <source>
        <dbReference type="EMBL" id="KAG8565886.1"/>
    </source>
</evidence>
<dbReference type="InterPro" id="IPR039398">
    <property type="entry name" value="Deltex_fam"/>
</dbReference>
<dbReference type="InterPro" id="IPR012677">
    <property type="entry name" value="Nucleotide-bd_a/b_plait_sf"/>
</dbReference>
<feature type="region of interest" description="Disordered" evidence="6">
    <location>
        <begin position="538"/>
        <end position="557"/>
    </location>
</feature>
<feature type="compositionally biased region" description="Basic and acidic residues" evidence="6">
    <location>
        <begin position="430"/>
        <end position="444"/>
    </location>
</feature>
<protein>
    <recommendedName>
        <fullName evidence="3">RING-type E3 ubiquitin transferase</fullName>
        <ecNumber evidence="3">2.3.2.27</ecNumber>
    </recommendedName>
</protein>
<dbReference type="Gene3D" id="3.30.390.130">
    <property type="match status" value="1"/>
</dbReference>
<comment type="catalytic activity">
    <reaction evidence="1">
        <text>S-ubiquitinyl-[E2 ubiquitin-conjugating enzyme]-L-cysteine + [acceptor protein]-L-lysine = [E2 ubiquitin-conjugating enzyme]-L-cysteine + N(6)-ubiquitinyl-[acceptor protein]-L-lysine.</text>
        <dbReference type="EC" id="2.3.2.27"/>
    </reaction>
</comment>
<feature type="compositionally biased region" description="Basic and acidic residues" evidence="6">
    <location>
        <begin position="164"/>
        <end position="188"/>
    </location>
</feature>
<evidence type="ECO:0000256" key="5">
    <source>
        <dbReference type="ARBA" id="ARBA00022723"/>
    </source>
</evidence>
<keyword evidence="9" id="KW-1185">Reference proteome</keyword>
<dbReference type="GO" id="GO:0046872">
    <property type="term" value="F:metal ion binding"/>
    <property type="evidence" value="ECO:0007669"/>
    <property type="project" value="UniProtKB-KW"/>
</dbReference>
<evidence type="ECO:0000256" key="3">
    <source>
        <dbReference type="ARBA" id="ARBA00012483"/>
    </source>
</evidence>
<evidence type="ECO:0000256" key="1">
    <source>
        <dbReference type="ARBA" id="ARBA00000900"/>
    </source>
</evidence>
<dbReference type="PANTHER" id="PTHR12622">
    <property type="entry name" value="DELTEX-RELATED"/>
    <property type="match status" value="1"/>
</dbReference>
<sequence>MERKRLRVDGIPTDIPAGRAKDKLTIHFLRSRNGGGEVENIDIIQGNPAYAIVTFEDDEVVDSVLRVKAHTLEIHDKIYHLVVSEVTDKLEVEEVFQKLSLTISYKKFPASCRGLLKNLRQTHKDVKFDYDDKFMTCTISGPYAKIQTLAQEILSELEVGEGNVKHMSSDTRRKTKSDRIKNHSDPRDPPLVLAEKSVPHYGSAVEAKYSQQTESLEQLQEPFVWDSDIFKYIQKFHTLEYQEILSKYHVQAVDESGDGITTIYLQAVNGGKNHLTDLSYARSRLMGLYQGLELILRKEQIDKRDIHGDSNFHRVLLRDLQKSYPMLLCHDDDRYLYLIGNGVDVAQGKQYLSDLQMKFDRPSAFSDPQFSGASSISEGAPLSLSPTYKHESKVGSRIAASFSVPTTQNTYLKTHMDEKYLVSSNSHSRQLLDRASDPPIDRMSLESPITGELHKKEDMGHSLADEKSESKTMPSLKRRDVFPSLKTGREDIRQSRSTSKATGPLKPVRITKASSELAYSSLVDVNLPPMDFKVPEGKLRRSNSLSRVHSKESASTEQQSDTLIFNDEVIVTDWLWHYIKQNHKSDIDSWCSEVVLKEETKKGKVTLKLKATNRSALTVPKEKIQLLCWKEDVNVANSSLDYATIGVQGPDDSALDEWCDLFRKCSKKLSIKLEEDKMVLVYPKEIQALIQEEYSQHTERKVKPPSDEAMTENGQSSLCLKDNLEFSDNNMDEEYITELMKKQSLEEIDHSKPHLEHLSFHSRDEDMAQVEKGPSHQKYSMFAETDPFQGITQGSEAFFDSPMAASPDENSLRTKRLQDFFEDQKFSLKSEKLQTETANTEVKTYDRGSYTNEVLSQEINYSPTNIPNQYEMLPRYGEQNISTEGHVPEYQSSSTQLRIPAVGQESEIVDPICVQCKKSVKTAQILSGQNMCIDCYISSITSARKEATKHKNTLGATMTHTSMSLTLPGYERDTSLKIIYDVPDGVQGDGDPQPGCLYKGGKFEAYLPDNREGKRLLKLLQRALDEDLIFHIKKLETGEKVTWYKIPHKTSPDGGKQKNGYPDSSYMKYVIDLLKQNGIE</sequence>
<dbReference type="AlphaFoldDB" id="A0AAV7AXE8"/>
<name>A0AAV7AXE8_ENGPU</name>
<reference evidence="8" key="1">
    <citation type="thesis" date="2020" institute="ProQuest LLC" country="789 East Eisenhower Parkway, Ann Arbor, MI, USA">
        <title>Comparative Genomics and Chromosome Evolution.</title>
        <authorList>
            <person name="Mudd A.B."/>
        </authorList>
    </citation>
    <scope>NUCLEOTIDE SEQUENCE</scope>
    <source>
        <strain evidence="8">237g6f4</strain>
        <tissue evidence="8">Blood</tissue>
    </source>
</reference>
<evidence type="ECO:0000256" key="2">
    <source>
        <dbReference type="ARBA" id="ARBA00004906"/>
    </source>
</evidence>
<dbReference type="Gene3D" id="3.30.70.330">
    <property type="match status" value="1"/>
</dbReference>
<feature type="region of interest" description="Disordered" evidence="6">
    <location>
        <begin position="426"/>
        <end position="475"/>
    </location>
</feature>
<comment type="caution">
    <text evidence="8">The sequence shown here is derived from an EMBL/GenBank/DDBJ whole genome shotgun (WGS) entry which is preliminary data.</text>
</comment>
<dbReference type="EMBL" id="WNYA01000006">
    <property type="protein sequence ID" value="KAG8565885.1"/>
    <property type="molecule type" value="Genomic_DNA"/>
</dbReference>
<comment type="pathway">
    <text evidence="2">Protein modification; protein ubiquitination.</text>
</comment>
<dbReference type="GO" id="GO:0061630">
    <property type="term" value="F:ubiquitin protein ligase activity"/>
    <property type="evidence" value="ECO:0007669"/>
    <property type="project" value="UniProtKB-EC"/>
</dbReference>
<evidence type="ECO:0000256" key="4">
    <source>
        <dbReference type="ARBA" id="ARBA00022679"/>
    </source>
</evidence>
<dbReference type="EMBL" id="WNYA01000006">
    <property type="protein sequence ID" value="KAG8565886.1"/>
    <property type="molecule type" value="Genomic_DNA"/>
</dbReference>
<feature type="compositionally biased region" description="Basic and acidic residues" evidence="6">
    <location>
        <begin position="452"/>
        <end position="470"/>
    </location>
</feature>
<gene>
    <name evidence="8" type="ORF">GDO81_013017</name>
</gene>
<dbReference type="EC" id="2.3.2.27" evidence="3"/>
<dbReference type="InterPro" id="IPR039396">
    <property type="entry name" value="Deltex_C"/>
</dbReference>
<dbReference type="Pfam" id="PF18102">
    <property type="entry name" value="DTC"/>
    <property type="match status" value="1"/>
</dbReference>
<dbReference type="GO" id="GO:0007219">
    <property type="term" value="P:Notch signaling pathway"/>
    <property type="evidence" value="ECO:0007669"/>
    <property type="project" value="InterPro"/>
</dbReference>
<proteinExistence type="predicted"/>
<evidence type="ECO:0000259" key="7">
    <source>
        <dbReference type="Pfam" id="PF18102"/>
    </source>
</evidence>
<dbReference type="GO" id="GO:0016567">
    <property type="term" value="P:protein ubiquitination"/>
    <property type="evidence" value="ECO:0007669"/>
    <property type="project" value="InterPro"/>
</dbReference>
<keyword evidence="4" id="KW-0808">Transferase</keyword>
<organism evidence="8 9">
    <name type="scientific">Engystomops pustulosus</name>
    <name type="common">Tungara frog</name>
    <name type="synonym">Physalaemus pustulosus</name>
    <dbReference type="NCBI Taxonomy" id="76066"/>
    <lineage>
        <taxon>Eukaryota</taxon>
        <taxon>Metazoa</taxon>
        <taxon>Chordata</taxon>
        <taxon>Craniata</taxon>
        <taxon>Vertebrata</taxon>
        <taxon>Euteleostomi</taxon>
        <taxon>Amphibia</taxon>
        <taxon>Batrachia</taxon>
        <taxon>Anura</taxon>
        <taxon>Neobatrachia</taxon>
        <taxon>Hyloidea</taxon>
        <taxon>Leptodactylidae</taxon>
        <taxon>Leiuperinae</taxon>
        <taxon>Engystomops</taxon>
    </lineage>
</organism>